<evidence type="ECO:0000259" key="1">
    <source>
        <dbReference type="Pfam" id="PF09359"/>
    </source>
</evidence>
<dbReference type="RefSeq" id="WP_185135526.1">
    <property type="nucleotide sequence ID" value="NZ_BORM01000011.1"/>
</dbReference>
<proteinExistence type="predicted"/>
<dbReference type="EMBL" id="JACJVR010000031">
    <property type="protein sequence ID" value="MBB6691532.1"/>
    <property type="molecule type" value="Genomic_DNA"/>
</dbReference>
<evidence type="ECO:0000313" key="3">
    <source>
        <dbReference type="Proteomes" id="UP000553776"/>
    </source>
</evidence>
<evidence type="ECO:0000313" key="2">
    <source>
        <dbReference type="EMBL" id="MBB6691532.1"/>
    </source>
</evidence>
<comment type="caution">
    <text evidence="2">The sequence shown here is derived from an EMBL/GenBank/DDBJ whole genome shotgun (WGS) entry which is preliminary data.</text>
</comment>
<sequence length="235" mass="27996">MQFAGKKLRHEHKYYISMNEYEGLRRRIRPLLAMDRNSIGEEGYHIRSLYFDDAHERSLFDKNNGYFHRKKYRIRIYNISDKIIKLERKSKYNEYVAKESASLSRTQVDNLLKGEYDSLREIGSPVAEDFYWDLRAGKMRPSVIVDYWREAYIEPFSDTRITFDKELSAGLHEFDLFDDKVSTWYALNEPKMILEVKYNHYLPGSVAGLLQMSAHQRSTISKYVLCKERQKVFLS</sequence>
<dbReference type="Pfam" id="PF09359">
    <property type="entry name" value="VTC"/>
    <property type="match status" value="1"/>
</dbReference>
<keyword evidence="3" id="KW-1185">Reference proteome</keyword>
<protein>
    <submittedName>
        <fullName evidence="2">Polyphosphate polymerase domain-containing protein</fullName>
    </submittedName>
</protein>
<reference evidence="2 3" key="1">
    <citation type="submission" date="2020-08" db="EMBL/GenBank/DDBJ databases">
        <title>Cohnella phylogeny.</title>
        <authorList>
            <person name="Dunlap C."/>
        </authorList>
    </citation>
    <scope>NUCLEOTIDE SEQUENCE [LARGE SCALE GENOMIC DNA]</scope>
    <source>
        <strain evidence="2 3">DSM 25239</strain>
    </source>
</reference>
<dbReference type="Proteomes" id="UP000553776">
    <property type="component" value="Unassembled WGS sequence"/>
</dbReference>
<feature type="domain" description="VTC" evidence="1">
    <location>
        <begin position="9"/>
        <end position="225"/>
    </location>
</feature>
<organism evidence="2 3">
    <name type="scientific">Cohnella xylanilytica</name>
    <dbReference type="NCBI Taxonomy" id="557555"/>
    <lineage>
        <taxon>Bacteria</taxon>
        <taxon>Bacillati</taxon>
        <taxon>Bacillota</taxon>
        <taxon>Bacilli</taxon>
        <taxon>Bacillales</taxon>
        <taxon>Paenibacillaceae</taxon>
        <taxon>Cohnella</taxon>
    </lineage>
</organism>
<dbReference type="CDD" id="cd07750">
    <property type="entry name" value="PolyPPase_VTC_like"/>
    <property type="match status" value="1"/>
</dbReference>
<dbReference type="GO" id="GO:0006799">
    <property type="term" value="P:polyphosphate biosynthetic process"/>
    <property type="evidence" value="ECO:0007669"/>
    <property type="project" value="UniProtKB-ARBA"/>
</dbReference>
<gene>
    <name evidence="2" type="ORF">H7B90_08990</name>
</gene>
<accession>A0A841TWX8</accession>
<dbReference type="InterPro" id="IPR042267">
    <property type="entry name" value="VTC_sf"/>
</dbReference>
<dbReference type="Gene3D" id="3.20.100.30">
    <property type="entry name" value="VTC, catalytic tunnel domain"/>
    <property type="match status" value="1"/>
</dbReference>
<dbReference type="InterPro" id="IPR018966">
    <property type="entry name" value="VTC_domain"/>
</dbReference>
<name>A0A841TWX8_9BACL</name>
<dbReference type="AlphaFoldDB" id="A0A841TWX8"/>